<reference evidence="1" key="1">
    <citation type="submission" date="2019-11" db="EMBL/GenBank/DDBJ databases">
        <authorList>
            <person name="Feng L."/>
        </authorList>
    </citation>
    <scope>NUCLEOTIDE SEQUENCE</scope>
    <source>
        <strain evidence="1">AcaccaeLFYP115</strain>
    </source>
</reference>
<accession>A0A6N2SGT1</accession>
<dbReference type="GO" id="GO:0019242">
    <property type="term" value="P:methylglyoxal biosynthetic process"/>
    <property type="evidence" value="ECO:0007669"/>
    <property type="project" value="InterPro"/>
</dbReference>
<gene>
    <name evidence="1" type="primary">mgsA_2</name>
    <name evidence="1" type="ORF">ACLFYP115_00923</name>
</gene>
<protein>
    <submittedName>
        <fullName evidence="1">Methylglyoxal synthase</fullName>
        <ecNumber evidence="1">4.2.3.3</ecNumber>
    </submittedName>
</protein>
<dbReference type="GO" id="GO:0005829">
    <property type="term" value="C:cytosol"/>
    <property type="evidence" value="ECO:0007669"/>
    <property type="project" value="TreeGrafter"/>
</dbReference>
<dbReference type="RefSeq" id="WP_006565820.1">
    <property type="nucleotide sequence ID" value="NZ_BAABZP010000001.1"/>
</dbReference>
<dbReference type="Gene3D" id="3.40.50.1380">
    <property type="entry name" value="Methylglyoxal synthase-like domain"/>
    <property type="match status" value="1"/>
</dbReference>
<dbReference type="PANTHER" id="PTHR30492">
    <property type="entry name" value="METHYLGLYOXAL SYNTHASE"/>
    <property type="match status" value="1"/>
</dbReference>
<evidence type="ECO:0000313" key="1">
    <source>
        <dbReference type="EMBL" id="VYS91748.1"/>
    </source>
</evidence>
<dbReference type="InterPro" id="IPR004363">
    <property type="entry name" value="Methylgl_synth"/>
</dbReference>
<dbReference type="PANTHER" id="PTHR30492:SF0">
    <property type="entry name" value="METHYLGLYOXAL SYNTHASE"/>
    <property type="match status" value="1"/>
</dbReference>
<dbReference type="Pfam" id="PF02142">
    <property type="entry name" value="MGS"/>
    <property type="match status" value="1"/>
</dbReference>
<dbReference type="EMBL" id="CACRSQ010000003">
    <property type="protein sequence ID" value="VYS91748.1"/>
    <property type="molecule type" value="Genomic_DNA"/>
</dbReference>
<keyword evidence="1" id="KW-0456">Lyase</keyword>
<dbReference type="SMART" id="SM00851">
    <property type="entry name" value="MGS"/>
    <property type="match status" value="1"/>
</dbReference>
<organism evidence="1">
    <name type="scientific">Anaerostipes caccae</name>
    <dbReference type="NCBI Taxonomy" id="105841"/>
    <lineage>
        <taxon>Bacteria</taxon>
        <taxon>Bacillati</taxon>
        <taxon>Bacillota</taxon>
        <taxon>Clostridia</taxon>
        <taxon>Lachnospirales</taxon>
        <taxon>Lachnospiraceae</taxon>
        <taxon>Anaerostipes</taxon>
    </lineage>
</organism>
<dbReference type="AlphaFoldDB" id="A0A6N2SGT1"/>
<dbReference type="GO" id="GO:0008929">
    <property type="term" value="F:methylglyoxal synthase activity"/>
    <property type="evidence" value="ECO:0007669"/>
    <property type="project" value="UniProtKB-EC"/>
</dbReference>
<name>A0A6N2SGT1_9FIRM</name>
<sequence>MNVGLVAHDAKKMLMQNLCIAYQDILRRHTLYATATTGKVIEEVTNLTIHKLQVGHFGGMHQIGALIENNEMDLLIFLQDPDNKQRTQGFYDVLNLCDKHNIPCATNLPTAEALIMALDRGDLDWREMYTQ</sequence>
<dbReference type="SUPFAM" id="SSF52335">
    <property type="entry name" value="Methylglyoxal synthase-like"/>
    <property type="match status" value="1"/>
</dbReference>
<dbReference type="NCBIfam" id="NF003559">
    <property type="entry name" value="PRK05234.1"/>
    <property type="match status" value="1"/>
</dbReference>
<dbReference type="InterPro" id="IPR011607">
    <property type="entry name" value="MGS-like_dom"/>
</dbReference>
<dbReference type="PROSITE" id="PS51855">
    <property type="entry name" value="MGS"/>
    <property type="match status" value="1"/>
</dbReference>
<dbReference type="InterPro" id="IPR036914">
    <property type="entry name" value="MGS-like_dom_sf"/>
</dbReference>
<dbReference type="EC" id="4.2.3.3" evidence="1"/>
<proteinExistence type="predicted"/>